<dbReference type="Proteomes" id="UP000336646">
    <property type="component" value="Unassembled WGS sequence"/>
</dbReference>
<evidence type="ECO:0000256" key="1">
    <source>
        <dbReference type="SAM" id="MobiDB-lite"/>
    </source>
</evidence>
<dbReference type="EMBL" id="RXIR01000024">
    <property type="protein sequence ID" value="TVS26960.1"/>
    <property type="molecule type" value="Genomic_DNA"/>
</dbReference>
<sequence>MQFADSQVSRTQNTFATDTPKSVLSPASTWTNNHPKQSFSADEAEKLVYKSIVLDHEIAPRLKTERGLDAMTRKIFGIDSDADDDTASAALMSALCRADEAQKAVVAGAETDMPARPGRSLRLPSTGGDYAPWRGNCHWFDNALEAVRKCTNRKLRRVARQHWPFILRALAFHADRATGRNCYASNLTIGKTAARLFREHVDAGGSWERQRTDELADRTLADAVSIIVSVLIELGYLVERARGRHLTRRERIIAKVRHGIHQTKAASVRDLILPPDKRTPEPDPPATPSWCTPLNPFVAARKRDQARTTLVLAISSPLLRTHRHVVTLSGLLKVFSGYLTHARDAQPQKPSRSPGTITPRPSLPAKKTAADFLRFAPWALRNPDCPTQPHHINALGSVIDDVGAAGMRGRVLYELLNEEFRRCHLEICIPDIRRPLAWLRVLLTRVLPVTGV</sequence>
<gene>
    <name evidence="2" type="ORF">EKI59_09685</name>
</gene>
<comment type="caution">
    <text evidence="2">The sequence shown here is derived from an EMBL/GenBank/DDBJ whole genome shotgun (WGS) entry which is preliminary data.</text>
</comment>
<proteinExistence type="predicted"/>
<protein>
    <submittedName>
        <fullName evidence="2">Uncharacterized protein</fullName>
    </submittedName>
</protein>
<feature type="region of interest" description="Disordered" evidence="1">
    <location>
        <begin position="273"/>
        <end position="292"/>
    </location>
</feature>
<accession>A0A6C1TV29</accession>
<dbReference type="RefSeq" id="WP_144773562.1">
    <property type="nucleotide sequence ID" value="NZ_RXIR01000024.1"/>
</dbReference>
<evidence type="ECO:0000313" key="2">
    <source>
        <dbReference type="EMBL" id="TVS26960.1"/>
    </source>
</evidence>
<organism evidence="2 3">
    <name type="scientific">Corynebacterium sanguinis</name>
    <dbReference type="NCBI Taxonomy" id="2594913"/>
    <lineage>
        <taxon>Bacteria</taxon>
        <taxon>Bacillati</taxon>
        <taxon>Actinomycetota</taxon>
        <taxon>Actinomycetes</taxon>
        <taxon>Mycobacteriales</taxon>
        <taxon>Corynebacteriaceae</taxon>
        <taxon>Corynebacterium</taxon>
    </lineage>
</organism>
<dbReference type="AlphaFoldDB" id="A0A6C1TV29"/>
<feature type="region of interest" description="Disordered" evidence="1">
    <location>
        <begin position="1"/>
        <end position="37"/>
    </location>
</feature>
<dbReference type="OrthoDB" id="4448446at2"/>
<name>A0A6C1TV29_9CORY</name>
<feature type="region of interest" description="Disordered" evidence="1">
    <location>
        <begin position="343"/>
        <end position="363"/>
    </location>
</feature>
<reference evidence="2 3" key="1">
    <citation type="submission" date="2018-12" db="EMBL/GenBank/DDBJ databases">
        <title>Corynebacterium sanguinis sp. nov., a clinically-associated and environmental corynebacterium.</title>
        <authorList>
            <person name="Gonzales-Siles L."/>
            <person name="Jaen-Luchoro D."/>
            <person name="Cardew S."/>
            <person name="Inganas E."/>
            <person name="Ohlen M."/>
            <person name="Jensie-Markopolous S."/>
            <person name="Pinyeiro-Iglesias B."/>
            <person name="Molin K."/>
            <person name="Skovbjerg S."/>
            <person name="Svensson-Stadler L."/>
            <person name="Funke G."/>
            <person name="Moore E.R.B."/>
        </authorList>
    </citation>
    <scope>NUCLEOTIDE SEQUENCE [LARGE SCALE GENOMIC DNA]</scope>
    <source>
        <strain evidence="2 3">58734</strain>
    </source>
</reference>
<evidence type="ECO:0000313" key="3">
    <source>
        <dbReference type="Proteomes" id="UP000336646"/>
    </source>
</evidence>